<dbReference type="HOGENOM" id="CLU_3186354_0_0_10"/>
<proteinExistence type="predicted"/>
<organism evidence="1 2">
    <name type="scientific">Niabella soli DSM 19437</name>
    <dbReference type="NCBI Taxonomy" id="929713"/>
    <lineage>
        <taxon>Bacteria</taxon>
        <taxon>Pseudomonadati</taxon>
        <taxon>Bacteroidota</taxon>
        <taxon>Chitinophagia</taxon>
        <taxon>Chitinophagales</taxon>
        <taxon>Chitinophagaceae</taxon>
        <taxon>Niabella</taxon>
    </lineage>
</organism>
<dbReference type="AlphaFoldDB" id="W0F329"/>
<dbReference type="KEGG" id="nso:NIASO_07520"/>
<evidence type="ECO:0000313" key="2">
    <source>
        <dbReference type="Proteomes" id="UP000003586"/>
    </source>
</evidence>
<reference evidence="1 2" key="1">
    <citation type="submission" date="2013-12" db="EMBL/GenBank/DDBJ databases">
        <authorList>
            <consortium name="DOE Joint Genome Institute"/>
            <person name="Eisen J."/>
            <person name="Huntemann M."/>
            <person name="Han J."/>
            <person name="Chen A."/>
            <person name="Kyrpides N."/>
            <person name="Mavromatis K."/>
            <person name="Markowitz V."/>
            <person name="Palaniappan K."/>
            <person name="Ivanova N."/>
            <person name="Schaumberg A."/>
            <person name="Pati A."/>
            <person name="Liolios K."/>
            <person name="Nordberg H.P."/>
            <person name="Cantor M.N."/>
            <person name="Hua S.X."/>
            <person name="Woyke T."/>
        </authorList>
    </citation>
    <scope>NUCLEOTIDE SEQUENCE [LARGE SCALE GENOMIC DNA]</scope>
    <source>
        <strain evidence="2">DSM 19437</strain>
    </source>
</reference>
<name>W0F329_9BACT</name>
<evidence type="ECO:0000313" key="1">
    <source>
        <dbReference type="EMBL" id="AHF17437.1"/>
    </source>
</evidence>
<accession>W0F329</accession>
<dbReference type="Proteomes" id="UP000003586">
    <property type="component" value="Chromosome"/>
</dbReference>
<gene>
    <name evidence="1" type="ORF">NIASO_07520</name>
</gene>
<protein>
    <submittedName>
        <fullName evidence="1">Uncharacterized protein</fullName>
    </submittedName>
</protein>
<dbReference type="STRING" id="929713.NIASO_07520"/>
<sequence>MSIIIDAISTGAEVIAIPLLRDRRQGWCHMQTAGIKIKKVKRGQSN</sequence>
<dbReference type="EMBL" id="CP007035">
    <property type="protein sequence ID" value="AHF17437.1"/>
    <property type="molecule type" value="Genomic_DNA"/>
</dbReference>
<keyword evidence="2" id="KW-1185">Reference proteome</keyword>